<protein>
    <submittedName>
        <fullName evidence="4">Putative mitochondrial protein</fullName>
    </submittedName>
</protein>
<dbReference type="InterPro" id="IPR036691">
    <property type="entry name" value="Endo/exonu/phosph_ase_sf"/>
</dbReference>
<feature type="compositionally biased region" description="Basic and acidic residues" evidence="1">
    <location>
        <begin position="222"/>
        <end position="233"/>
    </location>
</feature>
<accession>A0A438JFE7</accession>
<dbReference type="EMBL" id="QGNW01000044">
    <property type="protein sequence ID" value="RVX07677.1"/>
    <property type="molecule type" value="Genomic_DNA"/>
</dbReference>
<dbReference type="InterPro" id="IPR000477">
    <property type="entry name" value="RT_dom"/>
</dbReference>
<dbReference type="InterPro" id="IPR005135">
    <property type="entry name" value="Endo/exonuclease/phosphatase"/>
</dbReference>
<feature type="domain" description="Reverse transcriptase" evidence="2">
    <location>
        <begin position="682"/>
        <end position="864"/>
    </location>
</feature>
<feature type="region of interest" description="Disordered" evidence="1">
    <location>
        <begin position="188"/>
        <end position="235"/>
    </location>
</feature>
<dbReference type="Proteomes" id="UP000288805">
    <property type="component" value="Unassembled WGS sequence"/>
</dbReference>
<sequence>MASSSNNNTNVENITNKVATVALDDEEIEVEDMDFHEEQSVTKYDLQFALVGRFLTEHFIRLNEMSQVMAANWRPAQGDNLDKVDLNELAMWIQLHDLPAGWCSDSIARKIGSRLGEFLESDPNNHLGARKDYMRIRIKFDVLKPLKKMINLKKPKGEGHGEKFRRLNYATEEGAAPVMLTIEDGKAKISPPSGDDMDCGGNRENSNVGSDGEQKGAITIRGPHEDGNGKKVEPTFAPQTTKFTASQIVNKLPESIFFEEVDVTGVEPKRKRVGLTQEAHSTNDPMEGPPRAMSCLSWNCRGLGGLKTVRLLTDLVREKKPEVIFLIETFCTSARISEIANKLNYEGSYGVDCRGHSAGLGLIWRCNDKVTILGSHDRYIDATVTLENQRMFRLTGFYGDFNELMHQSEKRGNHPHPGSLIEAFRQAVTDCGLSDLGYVGYVYTWEKGRGTTRWVEERLDRALVSTGWKHLFNQSHLIHLSVSTSDHLPVLLELRKFVPRQSLRRFKKDLEDWGKRLRLKWKSRIKELKNQIEVLKWAGASGDVALLNHAEYELNLVLRQEEEYWKQRAKLFWLKAGDSNSRAFHLATSKRRSRNAIANLRGEDGQMPFAVEKVKDALFAMHPDKSPGDDGFSPGFYQRHWEIVGEDVANACIGWLNDDSILIAHEVLHFLKRKREGRIGYAALKIDISKAYDKLEWNYLFVVLEVMGFSSKWLEWMRMCVCTVSYKVVFGGELLGPIYPTRGLRQGDPLSPYLFILAAEGLSALLKQGERCGVLHGCSVARGAPTVSHLFFVDDSYLFFKATESESRSLKQILLRYQNLSSQEINLNKSALIFSRNTDDVVKRGICSILQVEEQVDPGIYLGMPTVVGKNKQQLFEFVRRKVWNIIQNWNGRRLSRAGKEICLKTVAQSIPTYVMQLLLLPKDLCRILSL</sequence>
<dbReference type="PANTHER" id="PTHR33116:SF86">
    <property type="entry name" value="REVERSE TRANSCRIPTASE DOMAIN-CONTAINING PROTEIN"/>
    <property type="match status" value="1"/>
</dbReference>
<dbReference type="SUPFAM" id="SSF56219">
    <property type="entry name" value="DNase I-like"/>
    <property type="match status" value="1"/>
</dbReference>
<dbReference type="CDD" id="cd01650">
    <property type="entry name" value="RT_nLTR_like"/>
    <property type="match status" value="1"/>
</dbReference>
<dbReference type="SUPFAM" id="SSF56672">
    <property type="entry name" value="DNA/RNA polymerases"/>
    <property type="match status" value="1"/>
</dbReference>
<gene>
    <name evidence="4" type="primary">AtMg01250_204</name>
    <name evidence="4" type="ORF">CK203_022015</name>
</gene>
<evidence type="ECO:0000259" key="3">
    <source>
        <dbReference type="Pfam" id="PF03372"/>
    </source>
</evidence>
<dbReference type="InterPro" id="IPR043502">
    <property type="entry name" value="DNA/RNA_pol_sf"/>
</dbReference>
<proteinExistence type="predicted"/>
<organism evidence="4 5">
    <name type="scientific">Vitis vinifera</name>
    <name type="common">Grape</name>
    <dbReference type="NCBI Taxonomy" id="29760"/>
    <lineage>
        <taxon>Eukaryota</taxon>
        <taxon>Viridiplantae</taxon>
        <taxon>Streptophyta</taxon>
        <taxon>Embryophyta</taxon>
        <taxon>Tracheophyta</taxon>
        <taxon>Spermatophyta</taxon>
        <taxon>Magnoliopsida</taxon>
        <taxon>eudicotyledons</taxon>
        <taxon>Gunneridae</taxon>
        <taxon>Pentapetalae</taxon>
        <taxon>rosids</taxon>
        <taxon>Vitales</taxon>
        <taxon>Vitaceae</taxon>
        <taxon>Viteae</taxon>
        <taxon>Vitis</taxon>
    </lineage>
</organism>
<dbReference type="Gene3D" id="3.60.10.10">
    <property type="entry name" value="Endonuclease/exonuclease/phosphatase"/>
    <property type="match status" value="2"/>
</dbReference>
<evidence type="ECO:0000313" key="5">
    <source>
        <dbReference type="Proteomes" id="UP000288805"/>
    </source>
</evidence>
<reference evidence="4 5" key="1">
    <citation type="journal article" date="2018" name="PLoS Genet.">
        <title>Population sequencing reveals clonal diversity and ancestral inbreeding in the grapevine cultivar Chardonnay.</title>
        <authorList>
            <person name="Roach M.J."/>
            <person name="Johnson D.L."/>
            <person name="Bohlmann J."/>
            <person name="van Vuuren H.J."/>
            <person name="Jones S.J."/>
            <person name="Pretorius I.S."/>
            <person name="Schmidt S.A."/>
            <person name="Borneman A.R."/>
        </authorList>
    </citation>
    <scope>NUCLEOTIDE SEQUENCE [LARGE SCALE GENOMIC DNA]</scope>
    <source>
        <strain evidence="5">cv. Chardonnay</strain>
        <tissue evidence="4">Leaf</tissue>
    </source>
</reference>
<dbReference type="Pfam" id="PF03372">
    <property type="entry name" value="Exo_endo_phos"/>
    <property type="match status" value="1"/>
</dbReference>
<evidence type="ECO:0000256" key="1">
    <source>
        <dbReference type="SAM" id="MobiDB-lite"/>
    </source>
</evidence>
<comment type="caution">
    <text evidence="4">The sequence shown here is derived from an EMBL/GenBank/DDBJ whole genome shotgun (WGS) entry which is preliminary data.</text>
</comment>
<evidence type="ECO:0000259" key="2">
    <source>
        <dbReference type="Pfam" id="PF00078"/>
    </source>
</evidence>
<dbReference type="AlphaFoldDB" id="A0A438JFE7"/>
<feature type="domain" description="Endonuclease/exonuclease/phosphatase" evidence="3">
    <location>
        <begin position="296"/>
        <end position="487"/>
    </location>
</feature>
<name>A0A438JFE7_VITVI</name>
<evidence type="ECO:0000313" key="4">
    <source>
        <dbReference type="EMBL" id="RVX07677.1"/>
    </source>
</evidence>
<dbReference type="Pfam" id="PF00078">
    <property type="entry name" value="RVT_1"/>
    <property type="match status" value="1"/>
</dbReference>
<dbReference type="PANTHER" id="PTHR33116">
    <property type="entry name" value="REVERSE TRANSCRIPTASE ZINC-BINDING DOMAIN-CONTAINING PROTEIN-RELATED-RELATED"/>
    <property type="match status" value="1"/>
</dbReference>
<dbReference type="GO" id="GO:0003824">
    <property type="term" value="F:catalytic activity"/>
    <property type="evidence" value="ECO:0007669"/>
    <property type="project" value="InterPro"/>
</dbReference>